<dbReference type="GO" id="GO:0046872">
    <property type="term" value="F:metal ion binding"/>
    <property type="evidence" value="ECO:0007669"/>
    <property type="project" value="UniProtKB-UniRule"/>
</dbReference>
<keyword evidence="17" id="KW-1185">Reference proteome</keyword>
<dbReference type="GO" id="GO:0000701">
    <property type="term" value="F:purine-specific mismatch base pair DNA N-glycosylase activity"/>
    <property type="evidence" value="ECO:0007669"/>
    <property type="project" value="UniProtKB-EC"/>
</dbReference>
<dbReference type="GO" id="GO:0032357">
    <property type="term" value="F:oxidized purine DNA binding"/>
    <property type="evidence" value="ECO:0007669"/>
    <property type="project" value="TreeGrafter"/>
</dbReference>
<keyword evidence="9" id="KW-0378">Hydrolase</keyword>
<evidence type="ECO:0000256" key="13">
    <source>
        <dbReference type="ARBA" id="ARBA00023295"/>
    </source>
</evidence>
<dbReference type="RefSeq" id="WP_150864514.1">
    <property type="nucleotide sequence ID" value="NZ_VYXP01000006.1"/>
</dbReference>
<keyword evidence="10 14" id="KW-0408">Iron</keyword>
<dbReference type="PROSITE" id="PS00764">
    <property type="entry name" value="ENDONUCLEASE_III_1"/>
    <property type="match status" value="1"/>
</dbReference>
<comment type="caution">
    <text evidence="16">The sequence shown here is derived from an EMBL/GenBank/DDBJ whole genome shotgun (WGS) entry which is preliminary data.</text>
</comment>
<dbReference type="Proteomes" id="UP000325372">
    <property type="component" value="Unassembled WGS sequence"/>
</dbReference>
<keyword evidence="7" id="KW-0479">Metal-binding</keyword>
<sequence>MAEAAPFAERLLAWWRVHGRHDLPWQHPRTPYRVWVSEIMLQQTQVATVIPYFERFMARFPDLLSLANTTIDDVLGAWQGLGYYARARNLQATAERCMTDHDGRLPDSAEALAALPGIGASTANAIISQAHDRPAVVVDGNVKRLLSRHAAIEGWPGRSAVMRELWAQAETRLPTAHGADYTQAVMDLGATVCSRRNPRCNECPVRHDCQARRQKRVGELPTPRPKRDIGQRRLYMLVHFDRRGRVLLERRPPAGIWGGLWCFPESESRQALAERFRLSEVQLKALPAVSHLLTHLKLEIIPLTADGQRPGDTGTQDLALGVECAEHLDWFAPLQWARLGIPKPVLDILESTRA</sequence>
<comment type="similarity">
    <text evidence="3 14">Belongs to the Nth/MutY family.</text>
</comment>
<dbReference type="Pfam" id="PF00633">
    <property type="entry name" value="HHH"/>
    <property type="match status" value="1"/>
</dbReference>
<dbReference type="CDD" id="cd00056">
    <property type="entry name" value="ENDO3c"/>
    <property type="match status" value="1"/>
</dbReference>
<dbReference type="GO" id="GO:0006284">
    <property type="term" value="P:base-excision repair"/>
    <property type="evidence" value="ECO:0007669"/>
    <property type="project" value="UniProtKB-UniRule"/>
</dbReference>
<dbReference type="SMART" id="SM00478">
    <property type="entry name" value="ENDO3c"/>
    <property type="match status" value="1"/>
</dbReference>
<keyword evidence="11" id="KW-0411">Iron-sulfur</keyword>
<dbReference type="Pfam" id="PF00730">
    <property type="entry name" value="HhH-GPD"/>
    <property type="match status" value="1"/>
</dbReference>
<dbReference type="FunFam" id="1.10.340.30:FF:000002">
    <property type="entry name" value="Adenine DNA glycosylase"/>
    <property type="match status" value="1"/>
</dbReference>
<dbReference type="InterPro" id="IPR029119">
    <property type="entry name" value="MutY_C"/>
</dbReference>
<evidence type="ECO:0000256" key="4">
    <source>
        <dbReference type="ARBA" id="ARBA00012045"/>
    </source>
</evidence>
<evidence type="ECO:0000256" key="9">
    <source>
        <dbReference type="ARBA" id="ARBA00022801"/>
    </source>
</evidence>
<dbReference type="PANTHER" id="PTHR42944">
    <property type="entry name" value="ADENINE DNA GLYCOSYLASE"/>
    <property type="match status" value="1"/>
</dbReference>
<feature type="domain" description="HhH-GPD" evidence="15">
    <location>
        <begin position="40"/>
        <end position="191"/>
    </location>
</feature>
<comment type="cofactor">
    <cofactor evidence="14">
        <name>[4Fe-4S] cluster</name>
        <dbReference type="ChEBI" id="CHEBI:49883"/>
    </cofactor>
    <text evidence="14">Binds 1 [4Fe-4S] cluster.</text>
</comment>
<dbReference type="InterPro" id="IPR023170">
    <property type="entry name" value="HhH_base_excis_C"/>
</dbReference>
<dbReference type="InterPro" id="IPR011257">
    <property type="entry name" value="DNA_glycosylase"/>
</dbReference>
<dbReference type="Gene3D" id="1.10.340.30">
    <property type="entry name" value="Hypothetical protein, domain 2"/>
    <property type="match status" value="1"/>
</dbReference>
<dbReference type="GO" id="GO:0034039">
    <property type="term" value="F:8-oxo-7,8-dihydroguanine DNA N-glycosylase activity"/>
    <property type="evidence" value="ECO:0007669"/>
    <property type="project" value="TreeGrafter"/>
</dbReference>
<dbReference type="EC" id="3.2.2.31" evidence="4 14"/>
<comment type="catalytic activity">
    <reaction evidence="1 14">
        <text>Hydrolyzes free adenine bases from 7,8-dihydro-8-oxoguanine:adenine mismatched double-stranded DNA, leaving an apurinic site.</text>
        <dbReference type="EC" id="3.2.2.31"/>
    </reaction>
</comment>
<evidence type="ECO:0000256" key="7">
    <source>
        <dbReference type="ARBA" id="ARBA00022723"/>
    </source>
</evidence>
<dbReference type="InterPro" id="IPR005760">
    <property type="entry name" value="A/G_AdeGlyc_MutY"/>
</dbReference>
<reference evidence="16 17" key="1">
    <citation type="submission" date="2019-09" db="EMBL/GenBank/DDBJ databases">
        <title>Wenzhouxiangella sp. Genome sequencing and assembly.</title>
        <authorList>
            <person name="Zhang R."/>
        </authorList>
    </citation>
    <scope>NUCLEOTIDE SEQUENCE [LARGE SCALE GENOMIC DNA]</scope>
    <source>
        <strain evidence="16 17">W260</strain>
    </source>
</reference>
<proteinExistence type="inferred from homology"/>
<dbReference type="EMBL" id="VYXP01000006">
    <property type="protein sequence ID" value="KAA9130877.1"/>
    <property type="molecule type" value="Genomic_DNA"/>
</dbReference>
<evidence type="ECO:0000256" key="3">
    <source>
        <dbReference type="ARBA" id="ARBA00008343"/>
    </source>
</evidence>
<dbReference type="NCBIfam" id="TIGR01084">
    <property type="entry name" value="mutY"/>
    <property type="match status" value="1"/>
</dbReference>
<dbReference type="GO" id="GO:0006298">
    <property type="term" value="P:mismatch repair"/>
    <property type="evidence" value="ECO:0007669"/>
    <property type="project" value="TreeGrafter"/>
</dbReference>
<dbReference type="GO" id="GO:0035485">
    <property type="term" value="F:adenine/guanine mispair binding"/>
    <property type="evidence" value="ECO:0007669"/>
    <property type="project" value="TreeGrafter"/>
</dbReference>
<organism evidence="16 17">
    <name type="scientific">Marinihelvus fidelis</name>
    <dbReference type="NCBI Taxonomy" id="2613842"/>
    <lineage>
        <taxon>Bacteria</taxon>
        <taxon>Pseudomonadati</taxon>
        <taxon>Pseudomonadota</taxon>
        <taxon>Gammaproteobacteria</taxon>
        <taxon>Chromatiales</taxon>
        <taxon>Wenzhouxiangellaceae</taxon>
        <taxon>Marinihelvus</taxon>
    </lineage>
</organism>
<evidence type="ECO:0000313" key="16">
    <source>
        <dbReference type="EMBL" id="KAA9130877.1"/>
    </source>
</evidence>
<evidence type="ECO:0000256" key="12">
    <source>
        <dbReference type="ARBA" id="ARBA00023204"/>
    </source>
</evidence>
<dbReference type="AlphaFoldDB" id="A0A5N0T9S4"/>
<dbReference type="InterPro" id="IPR015797">
    <property type="entry name" value="NUDIX_hydrolase-like_dom_sf"/>
</dbReference>
<evidence type="ECO:0000256" key="8">
    <source>
        <dbReference type="ARBA" id="ARBA00022763"/>
    </source>
</evidence>
<evidence type="ECO:0000256" key="5">
    <source>
        <dbReference type="ARBA" id="ARBA00022023"/>
    </source>
</evidence>
<dbReference type="InterPro" id="IPR003651">
    <property type="entry name" value="Endonuclease3_FeS-loop_motif"/>
</dbReference>
<dbReference type="InterPro" id="IPR003265">
    <property type="entry name" value="HhH-GPD_domain"/>
</dbReference>
<evidence type="ECO:0000256" key="1">
    <source>
        <dbReference type="ARBA" id="ARBA00000843"/>
    </source>
</evidence>
<keyword evidence="8 14" id="KW-0227">DNA damage</keyword>
<dbReference type="InterPro" id="IPR000445">
    <property type="entry name" value="HhH_motif"/>
</dbReference>
<gene>
    <name evidence="16" type="primary">mutY</name>
    <name evidence="16" type="ORF">F3N42_10975</name>
</gene>
<evidence type="ECO:0000256" key="14">
    <source>
        <dbReference type="RuleBase" id="RU365096"/>
    </source>
</evidence>
<dbReference type="Gene3D" id="1.10.1670.10">
    <property type="entry name" value="Helix-hairpin-Helix base-excision DNA repair enzymes (C-terminal)"/>
    <property type="match status" value="1"/>
</dbReference>
<keyword evidence="13 14" id="KW-0326">Glycosidase</keyword>
<evidence type="ECO:0000313" key="17">
    <source>
        <dbReference type="Proteomes" id="UP000325372"/>
    </source>
</evidence>
<dbReference type="CDD" id="cd03431">
    <property type="entry name" value="NUDIX_DNA_Glycosylase_C-MutY"/>
    <property type="match status" value="1"/>
</dbReference>
<dbReference type="GO" id="GO:0051539">
    <property type="term" value="F:4 iron, 4 sulfur cluster binding"/>
    <property type="evidence" value="ECO:0007669"/>
    <property type="project" value="UniProtKB-UniRule"/>
</dbReference>
<accession>A0A5N0T9S4</accession>
<evidence type="ECO:0000259" key="15">
    <source>
        <dbReference type="SMART" id="SM00478"/>
    </source>
</evidence>
<evidence type="ECO:0000256" key="11">
    <source>
        <dbReference type="ARBA" id="ARBA00023014"/>
    </source>
</evidence>
<evidence type="ECO:0000256" key="10">
    <source>
        <dbReference type="ARBA" id="ARBA00023004"/>
    </source>
</evidence>
<dbReference type="InterPro" id="IPR004035">
    <property type="entry name" value="Endouclease-III_FeS-bd_BS"/>
</dbReference>
<dbReference type="Pfam" id="PF14815">
    <property type="entry name" value="NUDIX_4"/>
    <property type="match status" value="1"/>
</dbReference>
<name>A0A5N0T9S4_9GAMM</name>
<keyword evidence="12" id="KW-0234">DNA repair</keyword>
<evidence type="ECO:0000256" key="2">
    <source>
        <dbReference type="ARBA" id="ARBA00002933"/>
    </source>
</evidence>
<comment type="function">
    <text evidence="2">Adenine glycosylase active on G-A mispairs. MutY also corrects error-prone DNA synthesis past GO lesions which are due to the oxidatively damaged form of guanine: 7,8-dihydro-8-oxoguanine (8-oxo-dGTP).</text>
</comment>
<protein>
    <recommendedName>
        <fullName evidence="5 14">Adenine DNA glycosylase</fullName>
        <ecNumber evidence="4 14">3.2.2.31</ecNumber>
    </recommendedName>
</protein>
<dbReference type="SUPFAM" id="SSF48150">
    <property type="entry name" value="DNA-glycosylase"/>
    <property type="match status" value="1"/>
</dbReference>
<evidence type="ECO:0000256" key="6">
    <source>
        <dbReference type="ARBA" id="ARBA00022485"/>
    </source>
</evidence>
<dbReference type="Gene3D" id="3.90.79.10">
    <property type="entry name" value="Nucleoside Triphosphate Pyrophosphohydrolase"/>
    <property type="match status" value="1"/>
</dbReference>
<dbReference type="InterPro" id="IPR044298">
    <property type="entry name" value="MIG/MutY"/>
</dbReference>
<dbReference type="SUPFAM" id="SSF55811">
    <property type="entry name" value="Nudix"/>
    <property type="match status" value="1"/>
</dbReference>
<dbReference type="SMART" id="SM00525">
    <property type="entry name" value="FES"/>
    <property type="match status" value="1"/>
</dbReference>
<dbReference type="PANTHER" id="PTHR42944:SF1">
    <property type="entry name" value="ADENINE DNA GLYCOSYLASE"/>
    <property type="match status" value="1"/>
</dbReference>
<keyword evidence="6" id="KW-0004">4Fe-4S</keyword>